<keyword evidence="4" id="KW-0961">Cell wall biogenesis/degradation</keyword>
<keyword evidence="3" id="KW-0378">Hydrolase</keyword>
<dbReference type="Gene3D" id="3.40.80.10">
    <property type="entry name" value="Peptidoglycan recognition protein-like"/>
    <property type="match status" value="1"/>
</dbReference>
<dbReference type="InterPro" id="IPR036505">
    <property type="entry name" value="Amidase/PGRP_sf"/>
</dbReference>
<evidence type="ECO:0000256" key="3">
    <source>
        <dbReference type="ARBA" id="ARBA00022801"/>
    </source>
</evidence>
<keyword evidence="7" id="KW-1185">Reference proteome</keyword>
<dbReference type="Pfam" id="PF01510">
    <property type="entry name" value="Amidase_2"/>
    <property type="match status" value="1"/>
</dbReference>
<dbReference type="OrthoDB" id="9794842at2"/>
<protein>
    <recommendedName>
        <fullName evidence="2">N-acetylmuramoyl-L-alanine amidase</fullName>
        <ecNumber evidence="2">3.5.1.28</ecNumber>
    </recommendedName>
</protein>
<evidence type="ECO:0000259" key="5">
    <source>
        <dbReference type="SMART" id="SM00644"/>
    </source>
</evidence>
<dbReference type="PANTHER" id="PTHR30417:SF1">
    <property type="entry name" value="N-ACETYLMURAMOYL-L-ALANINE AMIDASE AMID"/>
    <property type="match status" value="1"/>
</dbReference>
<organism evidence="6 7">
    <name type="scientific">Rhodovulum marinum</name>
    <dbReference type="NCBI Taxonomy" id="320662"/>
    <lineage>
        <taxon>Bacteria</taxon>
        <taxon>Pseudomonadati</taxon>
        <taxon>Pseudomonadota</taxon>
        <taxon>Alphaproteobacteria</taxon>
        <taxon>Rhodobacterales</taxon>
        <taxon>Paracoccaceae</taxon>
        <taxon>Rhodovulum</taxon>
    </lineage>
</organism>
<dbReference type="InterPro" id="IPR051206">
    <property type="entry name" value="NAMLAA_amidase_2"/>
</dbReference>
<feature type="domain" description="N-acetylmuramoyl-L-alanine amidase" evidence="5">
    <location>
        <begin position="8"/>
        <end position="140"/>
    </location>
</feature>
<dbReference type="PANTHER" id="PTHR30417">
    <property type="entry name" value="N-ACETYLMURAMOYL-L-ALANINE AMIDASE AMID"/>
    <property type="match status" value="1"/>
</dbReference>
<reference evidence="6 7" key="1">
    <citation type="submission" date="2019-03" db="EMBL/GenBank/DDBJ databases">
        <title>Genomic Encyclopedia of Type Strains, Phase IV (KMG-IV): sequencing the most valuable type-strain genomes for metagenomic binning, comparative biology and taxonomic classification.</title>
        <authorList>
            <person name="Goeker M."/>
        </authorList>
    </citation>
    <scope>NUCLEOTIDE SEQUENCE [LARGE SCALE GENOMIC DNA]</scope>
    <source>
        <strain evidence="6 7">DSM 18063</strain>
    </source>
</reference>
<dbReference type="SMART" id="SM00644">
    <property type="entry name" value="Ami_2"/>
    <property type="match status" value="1"/>
</dbReference>
<dbReference type="AlphaFoldDB" id="A0A4R2PZZ2"/>
<evidence type="ECO:0000313" key="6">
    <source>
        <dbReference type="EMBL" id="TCP41747.1"/>
    </source>
</evidence>
<proteinExistence type="predicted"/>
<comment type="caution">
    <text evidence="6">The sequence shown here is derived from an EMBL/GenBank/DDBJ whole genome shotgun (WGS) entry which is preliminary data.</text>
</comment>
<evidence type="ECO:0000256" key="4">
    <source>
        <dbReference type="ARBA" id="ARBA00023316"/>
    </source>
</evidence>
<dbReference type="SUPFAM" id="SSF55846">
    <property type="entry name" value="N-acetylmuramoyl-L-alanine amidase-like"/>
    <property type="match status" value="1"/>
</dbReference>
<dbReference type="Proteomes" id="UP000294835">
    <property type="component" value="Unassembled WGS sequence"/>
</dbReference>
<dbReference type="GO" id="GO:0009253">
    <property type="term" value="P:peptidoglycan catabolic process"/>
    <property type="evidence" value="ECO:0007669"/>
    <property type="project" value="InterPro"/>
</dbReference>
<dbReference type="GO" id="GO:0019867">
    <property type="term" value="C:outer membrane"/>
    <property type="evidence" value="ECO:0007669"/>
    <property type="project" value="TreeGrafter"/>
</dbReference>
<evidence type="ECO:0000256" key="2">
    <source>
        <dbReference type="ARBA" id="ARBA00011901"/>
    </source>
</evidence>
<dbReference type="GO" id="GO:0071555">
    <property type="term" value="P:cell wall organization"/>
    <property type="evidence" value="ECO:0007669"/>
    <property type="project" value="UniProtKB-KW"/>
</dbReference>
<dbReference type="CDD" id="cd06583">
    <property type="entry name" value="PGRP"/>
    <property type="match status" value="1"/>
</dbReference>
<dbReference type="GO" id="GO:0009254">
    <property type="term" value="P:peptidoglycan turnover"/>
    <property type="evidence" value="ECO:0007669"/>
    <property type="project" value="TreeGrafter"/>
</dbReference>
<name>A0A4R2PZZ2_9RHOB</name>
<evidence type="ECO:0000256" key="1">
    <source>
        <dbReference type="ARBA" id="ARBA00001561"/>
    </source>
</evidence>
<dbReference type="GO" id="GO:0008745">
    <property type="term" value="F:N-acetylmuramoyl-L-alanine amidase activity"/>
    <property type="evidence" value="ECO:0007669"/>
    <property type="project" value="UniProtKB-EC"/>
</dbReference>
<comment type="catalytic activity">
    <reaction evidence="1">
        <text>Hydrolyzes the link between N-acetylmuramoyl residues and L-amino acid residues in certain cell-wall glycopeptides.</text>
        <dbReference type="EC" id="3.5.1.28"/>
    </reaction>
</comment>
<dbReference type="EC" id="3.5.1.28" evidence="2"/>
<gene>
    <name evidence="6" type="ORF">EV662_10490</name>
</gene>
<dbReference type="InterPro" id="IPR002502">
    <property type="entry name" value="Amidase_domain"/>
</dbReference>
<dbReference type="RefSeq" id="WP_132461684.1">
    <property type="nucleotide sequence ID" value="NZ_SLXP01000004.1"/>
</dbReference>
<accession>A0A4R2PZZ2</accession>
<dbReference type="EMBL" id="SLXP01000004">
    <property type="protein sequence ID" value="TCP41747.1"/>
    <property type="molecule type" value="Genomic_DNA"/>
</dbReference>
<sequence length="228" mass="24672">MTPLWRPSPNCGPRRDGARPDMVVLHYTAMDLDGALARLCDPAAQVSAHYLVARDGRLFQLVDEDTRAWHAGAGCWGAVGDVNSRSIGIELDNRGDEPFSQPLMATLEGLLPGIMARHGVPPERVIAHSDMAPGRKSDPGRRFDWRRLARLGLSVWPEAGEVGAPDEAAFRAATARIGYGKGWPTGDVLEAFRQRFRPWATGPLSPGDMAAAADLARRFPVDRGGPSS</sequence>
<evidence type="ECO:0000313" key="7">
    <source>
        <dbReference type="Proteomes" id="UP000294835"/>
    </source>
</evidence>